<evidence type="ECO:0000313" key="3">
    <source>
        <dbReference type="Proteomes" id="UP000305471"/>
    </source>
</evidence>
<dbReference type="Proteomes" id="UP000305471">
    <property type="component" value="Unassembled WGS sequence"/>
</dbReference>
<reference evidence="2 3" key="1">
    <citation type="submission" date="2019-04" db="EMBL/GenBank/DDBJ databases">
        <title>Alteromonas portus sp. nov., an alginate lyase-excreting marine bacterium.</title>
        <authorList>
            <person name="Huang H."/>
            <person name="Mo K."/>
            <person name="Bao S."/>
        </authorList>
    </citation>
    <scope>NUCLEOTIDE SEQUENCE [LARGE SCALE GENOMIC DNA]</scope>
    <source>
        <strain evidence="2 3">HB161718</strain>
    </source>
</reference>
<evidence type="ECO:0000256" key="1">
    <source>
        <dbReference type="SAM" id="MobiDB-lite"/>
    </source>
</evidence>
<dbReference type="EMBL" id="SWCO01000012">
    <property type="protein sequence ID" value="TKB00840.1"/>
    <property type="molecule type" value="Genomic_DNA"/>
</dbReference>
<comment type="caution">
    <text evidence="2">The sequence shown here is derived from an EMBL/GenBank/DDBJ whole genome shotgun (WGS) entry which is preliminary data.</text>
</comment>
<keyword evidence="3" id="KW-1185">Reference proteome</keyword>
<organism evidence="2 3">
    <name type="scientific">Alteromonas portus</name>
    <dbReference type="NCBI Taxonomy" id="2565549"/>
    <lineage>
        <taxon>Bacteria</taxon>
        <taxon>Pseudomonadati</taxon>
        <taxon>Pseudomonadota</taxon>
        <taxon>Gammaproteobacteria</taxon>
        <taxon>Alteromonadales</taxon>
        <taxon>Alteromonadaceae</taxon>
        <taxon>Alteromonas/Salinimonas group</taxon>
        <taxon>Alteromonas</taxon>
    </lineage>
</organism>
<gene>
    <name evidence="2" type="ORF">E5672_19445</name>
</gene>
<feature type="region of interest" description="Disordered" evidence="1">
    <location>
        <begin position="22"/>
        <end position="60"/>
    </location>
</feature>
<sequence length="60" mass="6609">MGISPYSMKFIKALKNQKLKKKKALTSGGLKTPTIEKHRQVGGNERGTGNKPLSRIEEAL</sequence>
<protein>
    <submittedName>
        <fullName evidence="2">Uncharacterized protein</fullName>
    </submittedName>
</protein>
<name>A0A4U0ZDA0_9ALTE</name>
<proteinExistence type="predicted"/>
<dbReference type="AlphaFoldDB" id="A0A4U0ZDA0"/>
<accession>A0A4U0ZDA0</accession>
<evidence type="ECO:0000313" key="2">
    <source>
        <dbReference type="EMBL" id="TKB00840.1"/>
    </source>
</evidence>